<dbReference type="RefSeq" id="WP_069973913.1">
    <property type="nucleotide sequence ID" value="NZ_CP017269.1"/>
</dbReference>
<sequence length="138" mass="15048">MKKRIAFERITLGMIPLMALFASTITSFADEGVLDKFAKLMKANDAMAWGVLGPILIISATIILVLGILGIVAALGYIGWHGLLQFFGKGKVGKEELKRFATGLIIGLLITGGGWLSFIKLWDRVVITPAEQIFQEKN</sequence>
<feature type="transmembrane region" description="Helical" evidence="1">
    <location>
        <begin position="100"/>
        <end position="119"/>
    </location>
</feature>
<name>A0A1D8GBV9_9FIRM</name>
<organism evidence="2 3">
    <name type="scientific">Geosporobacter ferrireducens</name>
    <dbReference type="NCBI Taxonomy" id="1424294"/>
    <lineage>
        <taxon>Bacteria</taxon>
        <taxon>Bacillati</taxon>
        <taxon>Bacillota</taxon>
        <taxon>Clostridia</taxon>
        <taxon>Peptostreptococcales</taxon>
        <taxon>Thermotaleaceae</taxon>
        <taxon>Geosporobacter</taxon>
    </lineage>
</organism>
<dbReference type="STRING" id="1424294.Gferi_01370"/>
<keyword evidence="3" id="KW-1185">Reference proteome</keyword>
<reference evidence="2 3" key="1">
    <citation type="submission" date="2016-09" db="EMBL/GenBank/DDBJ databases">
        <title>Genomic analysis reveals versatility of anaerobic energy metabolism of Geosporobacter ferrireducens IRF9 of phylum Firmicutes.</title>
        <authorList>
            <person name="Kim S.-J."/>
        </authorList>
    </citation>
    <scope>NUCLEOTIDE SEQUENCE [LARGE SCALE GENOMIC DNA]</scope>
    <source>
        <strain evidence="2 3">IRF9</strain>
    </source>
</reference>
<evidence type="ECO:0000313" key="3">
    <source>
        <dbReference type="Proteomes" id="UP000095743"/>
    </source>
</evidence>
<protein>
    <submittedName>
        <fullName evidence="2">Uncharacterized protein</fullName>
    </submittedName>
</protein>
<keyword evidence="1" id="KW-0472">Membrane</keyword>
<keyword evidence="1" id="KW-1133">Transmembrane helix</keyword>
<keyword evidence="1" id="KW-0812">Transmembrane</keyword>
<proteinExistence type="predicted"/>
<feature type="transmembrane region" description="Helical" evidence="1">
    <location>
        <begin position="53"/>
        <end position="80"/>
    </location>
</feature>
<dbReference type="AlphaFoldDB" id="A0A1D8GBV9"/>
<gene>
    <name evidence="2" type="ORF">Gferi_01370</name>
</gene>
<dbReference type="KEGG" id="gfe:Gferi_01370"/>
<dbReference type="Proteomes" id="UP000095743">
    <property type="component" value="Chromosome"/>
</dbReference>
<dbReference type="EMBL" id="CP017269">
    <property type="protein sequence ID" value="AOT68360.1"/>
    <property type="molecule type" value="Genomic_DNA"/>
</dbReference>
<evidence type="ECO:0000313" key="2">
    <source>
        <dbReference type="EMBL" id="AOT68360.1"/>
    </source>
</evidence>
<evidence type="ECO:0000256" key="1">
    <source>
        <dbReference type="SAM" id="Phobius"/>
    </source>
</evidence>
<accession>A0A1D8GBV9</accession>